<evidence type="ECO:0000256" key="5">
    <source>
        <dbReference type="ARBA" id="ARBA00023163"/>
    </source>
</evidence>
<dbReference type="InterPro" id="IPR014284">
    <property type="entry name" value="RNA_pol_sigma-70_dom"/>
</dbReference>
<dbReference type="PANTHER" id="PTHR43133">
    <property type="entry name" value="RNA POLYMERASE ECF-TYPE SIGMA FACTO"/>
    <property type="match status" value="1"/>
</dbReference>
<feature type="domain" description="RNA polymerase sigma factor 70 region 4 type 2" evidence="7">
    <location>
        <begin position="108"/>
        <end position="160"/>
    </location>
</feature>
<dbReference type="SUPFAM" id="SSF88946">
    <property type="entry name" value="Sigma2 domain of RNA polymerase sigma factors"/>
    <property type="match status" value="1"/>
</dbReference>
<keyword evidence="3" id="KW-0731">Sigma factor</keyword>
<evidence type="ECO:0000256" key="1">
    <source>
        <dbReference type="ARBA" id="ARBA00010641"/>
    </source>
</evidence>
<keyword evidence="2" id="KW-0805">Transcription regulation</keyword>
<reference evidence="8 9" key="1">
    <citation type="submission" date="2007-06" db="EMBL/GenBank/DDBJ databases">
        <authorList>
            <person name="Shimkets L."/>
            <person name="Ferriera S."/>
            <person name="Johnson J."/>
            <person name="Kravitz S."/>
            <person name="Beeson K."/>
            <person name="Sutton G."/>
            <person name="Rogers Y.-H."/>
            <person name="Friedman R."/>
            <person name="Frazier M."/>
            <person name="Venter J.C."/>
        </authorList>
    </citation>
    <scope>NUCLEOTIDE SEQUENCE [LARGE SCALE GENOMIC DNA]</scope>
    <source>
        <strain evidence="8 9">SIR-1</strain>
    </source>
</reference>
<feature type="domain" description="RNA polymerase sigma-70 region 2" evidence="6">
    <location>
        <begin position="26"/>
        <end position="79"/>
    </location>
</feature>
<accession>A6GJ93</accession>
<dbReference type="Gene3D" id="1.10.10.10">
    <property type="entry name" value="Winged helix-like DNA-binding domain superfamily/Winged helix DNA-binding domain"/>
    <property type="match status" value="1"/>
</dbReference>
<dbReference type="PANTHER" id="PTHR43133:SF8">
    <property type="entry name" value="RNA POLYMERASE SIGMA FACTOR HI_1459-RELATED"/>
    <property type="match status" value="1"/>
</dbReference>
<dbReference type="GO" id="GO:0003677">
    <property type="term" value="F:DNA binding"/>
    <property type="evidence" value="ECO:0007669"/>
    <property type="project" value="UniProtKB-KW"/>
</dbReference>
<proteinExistence type="inferred from homology"/>
<dbReference type="Pfam" id="PF08281">
    <property type="entry name" value="Sigma70_r4_2"/>
    <property type="match status" value="1"/>
</dbReference>
<dbReference type="Pfam" id="PF04542">
    <property type="entry name" value="Sigma70_r2"/>
    <property type="match status" value="1"/>
</dbReference>
<dbReference type="GO" id="GO:0016987">
    <property type="term" value="F:sigma factor activity"/>
    <property type="evidence" value="ECO:0007669"/>
    <property type="project" value="UniProtKB-KW"/>
</dbReference>
<gene>
    <name evidence="8" type="ORF">PPSIR1_17980</name>
</gene>
<organism evidence="8 9">
    <name type="scientific">Plesiocystis pacifica SIR-1</name>
    <dbReference type="NCBI Taxonomy" id="391625"/>
    <lineage>
        <taxon>Bacteria</taxon>
        <taxon>Pseudomonadati</taxon>
        <taxon>Myxococcota</taxon>
        <taxon>Polyangia</taxon>
        <taxon>Nannocystales</taxon>
        <taxon>Nannocystaceae</taxon>
        <taxon>Plesiocystis</taxon>
    </lineage>
</organism>
<dbReference type="SUPFAM" id="SSF88659">
    <property type="entry name" value="Sigma3 and sigma4 domains of RNA polymerase sigma factors"/>
    <property type="match status" value="1"/>
</dbReference>
<evidence type="ECO:0000256" key="3">
    <source>
        <dbReference type="ARBA" id="ARBA00023082"/>
    </source>
</evidence>
<dbReference type="InterPro" id="IPR036388">
    <property type="entry name" value="WH-like_DNA-bd_sf"/>
</dbReference>
<comment type="caution">
    <text evidence="8">The sequence shown here is derived from an EMBL/GenBank/DDBJ whole genome shotgun (WGS) entry which is preliminary data.</text>
</comment>
<evidence type="ECO:0000259" key="6">
    <source>
        <dbReference type="Pfam" id="PF04542"/>
    </source>
</evidence>
<keyword evidence="4" id="KW-0238">DNA-binding</keyword>
<dbReference type="InterPro" id="IPR013325">
    <property type="entry name" value="RNA_pol_sigma_r2"/>
</dbReference>
<name>A6GJ93_9BACT</name>
<comment type="similarity">
    <text evidence="1">Belongs to the sigma-70 factor family. ECF subfamily.</text>
</comment>
<keyword evidence="5" id="KW-0804">Transcription</keyword>
<dbReference type="InterPro" id="IPR013249">
    <property type="entry name" value="RNA_pol_sigma70_r4_t2"/>
</dbReference>
<sequence>MLEAWRGGDDRAGELLFNRHGAAIARFFENKVRVGAEDLVQATFLAMIEKREVVTIDFRAYMFAIARNVLRSHVRRLARDRGVDPDVSSMATMDPGPSTLAGQRREHRLLLEGLRHLPLDSQVLLELHYWEGLDAGTIAKITGGQASSARQRLTRARRKLDEVMAQLTATPELLATTLQDLEGWAAQIRGMLGGEKGGSGPDLEGGGPA</sequence>
<dbReference type="Proteomes" id="UP000005801">
    <property type="component" value="Unassembled WGS sequence"/>
</dbReference>
<dbReference type="Gene3D" id="1.10.1740.10">
    <property type="match status" value="1"/>
</dbReference>
<evidence type="ECO:0000313" key="9">
    <source>
        <dbReference type="Proteomes" id="UP000005801"/>
    </source>
</evidence>
<dbReference type="InterPro" id="IPR039425">
    <property type="entry name" value="RNA_pol_sigma-70-like"/>
</dbReference>
<evidence type="ECO:0000256" key="2">
    <source>
        <dbReference type="ARBA" id="ARBA00023015"/>
    </source>
</evidence>
<evidence type="ECO:0000256" key="4">
    <source>
        <dbReference type="ARBA" id="ARBA00023125"/>
    </source>
</evidence>
<dbReference type="GO" id="GO:0006352">
    <property type="term" value="P:DNA-templated transcription initiation"/>
    <property type="evidence" value="ECO:0007669"/>
    <property type="project" value="InterPro"/>
</dbReference>
<dbReference type="EMBL" id="ABCS01000151">
    <property type="protein sequence ID" value="EDM74069.1"/>
    <property type="molecule type" value="Genomic_DNA"/>
</dbReference>
<dbReference type="InterPro" id="IPR007627">
    <property type="entry name" value="RNA_pol_sigma70_r2"/>
</dbReference>
<keyword evidence="9" id="KW-1185">Reference proteome</keyword>
<dbReference type="STRING" id="391625.PPSIR1_17980"/>
<protein>
    <submittedName>
        <fullName evidence="8">Putative RNA polymerase ECF-subfamily sigma factor</fullName>
    </submittedName>
</protein>
<dbReference type="InterPro" id="IPR013324">
    <property type="entry name" value="RNA_pol_sigma_r3/r4-like"/>
</dbReference>
<dbReference type="AlphaFoldDB" id="A6GJ93"/>
<dbReference type="NCBIfam" id="TIGR02937">
    <property type="entry name" value="sigma70-ECF"/>
    <property type="match status" value="1"/>
</dbReference>
<evidence type="ECO:0000313" key="8">
    <source>
        <dbReference type="EMBL" id="EDM74069.1"/>
    </source>
</evidence>
<evidence type="ECO:0000259" key="7">
    <source>
        <dbReference type="Pfam" id="PF08281"/>
    </source>
</evidence>
<dbReference type="eggNOG" id="COG1595">
    <property type="taxonomic scope" value="Bacteria"/>
</dbReference>